<proteinExistence type="predicted"/>
<comment type="caution">
    <text evidence="3">The sequence shown here is derived from an EMBL/GenBank/DDBJ whole genome shotgun (WGS) entry which is preliminary data.</text>
</comment>
<keyword evidence="2" id="KW-1133">Transmembrane helix</keyword>
<evidence type="ECO:0000256" key="1">
    <source>
        <dbReference type="SAM" id="Coils"/>
    </source>
</evidence>
<dbReference type="AlphaFoldDB" id="A0A834N3B6"/>
<evidence type="ECO:0000313" key="3">
    <source>
        <dbReference type="EMBL" id="KAF7394280.1"/>
    </source>
</evidence>
<dbReference type="EMBL" id="JACSDY010000021">
    <property type="protein sequence ID" value="KAF7394280.1"/>
    <property type="molecule type" value="Genomic_DNA"/>
</dbReference>
<keyword evidence="2" id="KW-0812">Transmembrane</keyword>
<sequence length="264" mass="30701">MVFDRMKHEKTKKYSSVIFTLLIFWTFLLSYYWWYLSSENIDFSIQVNQLNEQLKMSIEERNQCVTLRMKLEQRYKQMEDDIAYLHIKLEKQNNIQKKNDELKNSMTICKSKLHSLSILNAKLKENERFQKELEKVKDELVKLKLAYNAPANNIKSNPTLAQLLLQGSTYWYHKIFSDSADLATRKVIDASQLHLVRDSAISISVAGQRGLKYHQIPILPTDPPGAVRLVPRLSVTMLKGSEESSNIEEDCNLKTAEKVTTEPE</sequence>
<dbReference type="Proteomes" id="UP000600918">
    <property type="component" value="Unassembled WGS sequence"/>
</dbReference>
<organism evidence="3 4">
    <name type="scientific">Vespula pensylvanica</name>
    <name type="common">Western yellow jacket</name>
    <name type="synonym">Wasp</name>
    <dbReference type="NCBI Taxonomy" id="30213"/>
    <lineage>
        <taxon>Eukaryota</taxon>
        <taxon>Metazoa</taxon>
        <taxon>Ecdysozoa</taxon>
        <taxon>Arthropoda</taxon>
        <taxon>Hexapoda</taxon>
        <taxon>Insecta</taxon>
        <taxon>Pterygota</taxon>
        <taxon>Neoptera</taxon>
        <taxon>Endopterygota</taxon>
        <taxon>Hymenoptera</taxon>
        <taxon>Apocrita</taxon>
        <taxon>Aculeata</taxon>
        <taxon>Vespoidea</taxon>
        <taxon>Vespidae</taxon>
        <taxon>Vespinae</taxon>
        <taxon>Vespula</taxon>
    </lineage>
</organism>
<protein>
    <submittedName>
        <fullName evidence="3">Uncharacterized protein</fullName>
    </submittedName>
</protein>
<keyword evidence="1" id="KW-0175">Coiled coil</keyword>
<keyword evidence="4" id="KW-1185">Reference proteome</keyword>
<feature type="coiled-coil region" evidence="1">
    <location>
        <begin position="119"/>
        <end position="146"/>
    </location>
</feature>
<reference evidence="3" key="1">
    <citation type="journal article" date="2020" name="G3 (Bethesda)">
        <title>High-Quality Assemblies for Three Invasive Social Wasps from the &lt;i&gt;Vespula&lt;/i&gt; Genus.</title>
        <authorList>
            <person name="Harrop T.W.R."/>
            <person name="Guhlin J."/>
            <person name="McLaughlin G.M."/>
            <person name="Permina E."/>
            <person name="Stockwell P."/>
            <person name="Gilligan J."/>
            <person name="Le Lec M.F."/>
            <person name="Gruber M.A.M."/>
            <person name="Quinn O."/>
            <person name="Lovegrove M."/>
            <person name="Duncan E.J."/>
            <person name="Remnant E.J."/>
            <person name="Van Eeckhoven J."/>
            <person name="Graham B."/>
            <person name="Knapp R.A."/>
            <person name="Langford K.W."/>
            <person name="Kronenberg Z."/>
            <person name="Press M.O."/>
            <person name="Eacker S.M."/>
            <person name="Wilson-Rankin E.E."/>
            <person name="Purcell J."/>
            <person name="Lester P.J."/>
            <person name="Dearden P.K."/>
        </authorList>
    </citation>
    <scope>NUCLEOTIDE SEQUENCE</scope>
    <source>
        <strain evidence="3">Volc-1</strain>
    </source>
</reference>
<evidence type="ECO:0000256" key="2">
    <source>
        <dbReference type="SAM" id="Phobius"/>
    </source>
</evidence>
<keyword evidence="2" id="KW-0472">Membrane</keyword>
<feature type="transmembrane region" description="Helical" evidence="2">
    <location>
        <begin position="14"/>
        <end position="34"/>
    </location>
</feature>
<accession>A0A834N3B6</accession>
<name>A0A834N3B6_VESPE</name>
<evidence type="ECO:0000313" key="4">
    <source>
        <dbReference type="Proteomes" id="UP000600918"/>
    </source>
</evidence>
<gene>
    <name evidence="3" type="ORF">H0235_016875</name>
</gene>